<dbReference type="Gene3D" id="3.40.50.300">
    <property type="entry name" value="P-loop containing nucleotide triphosphate hydrolases"/>
    <property type="match status" value="1"/>
</dbReference>
<dbReference type="EMBL" id="BQXS01010833">
    <property type="protein sequence ID" value="GKT34579.1"/>
    <property type="molecule type" value="Genomic_DNA"/>
</dbReference>
<keyword evidence="4" id="KW-0067">ATP-binding</keyword>
<reference evidence="7" key="1">
    <citation type="submission" date="2022-03" db="EMBL/GenBank/DDBJ databases">
        <title>Draft genome sequence of Aduncisulcus paluster, a free-living microaerophilic Fornicata.</title>
        <authorList>
            <person name="Yuyama I."/>
            <person name="Kume K."/>
            <person name="Tamura T."/>
            <person name="Inagaki Y."/>
            <person name="Hashimoto T."/>
        </authorList>
    </citation>
    <scope>NUCLEOTIDE SEQUENCE</scope>
    <source>
        <strain evidence="7">NY0171</strain>
    </source>
</reference>
<dbReference type="InterPro" id="IPR003959">
    <property type="entry name" value="ATPase_AAA_core"/>
</dbReference>
<feature type="region of interest" description="Disordered" evidence="5">
    <location>
        <begin position="132"/>
        <end position="191"/>
    </location>
</feature>
<dbReference type="Proteomes" id="UP001057375">
    <property type="component" value="Unassembled WGS sequence"/>
</dbReference>
<organism evidence="7 8">
    <name type="scientific">Aduncisulcus paluster</name>
    <dbReference type="NCBI Taxonomy" id="2918883"/>
    <lineage>
        <taxon>Eukaryota</taxon>
        <taxon>Metamonada</taxon>
        <taxon>Carpediemonas-like organisms</taxon>
        <taxon>Aduncisulcus</taxon>
    </lineage>
</organism>
<evidence type="ECO:0000256" key="3">
    <source>
        <dbReference type="ARBA" id="ARBA00022705"/>
    </source>
</evidence>
<dbReference type="InterPro" id="IPR027417">
    <property type="entry name" value="P-loop_NTPase"/>
</dbReference>
<evidence type="ECO:0000259" key="6">
    <source>
        <dbReference type="PROSITE" id="PS50172"/>
    </source>
</evidence>
<dbReference type="Pfam" id="PF00533">
    <property type="entry name" value="BRCT"/>
    <property type="match status" value="1"/>
</dbReference>
<name>A0ABQ5KQ12_9EUKA</name>
<dbReference type="PIRSF" id="PIRSF036578">
    <property type="entry name" value="RFC1"/>
    <property type="match status" value="1"/>
</dbReference>
<dbReference type="Gene3D" id="1.10.8.60">
    <property type="match status" value="1"/>
</dbReference>
<dbReference type="InterPro" id="IPR008921">
    <property type="entry name" value="DNA_pol3_clamp-load_cplx_C"/>
</dbReference>
<evidence type="ECO:0000256" key="5">
    <source>
        <dbReference type="SAM" id="MobiDB-lite"/>
    </source>
</evidence>
<dbReference type="InterPro" id="IPR036420">
    <property type="entry name" value="BRCT_dom_sf"/>
</dbReference>
<dbReference type="SMART" id="SM00292">
    <property type="entry name" value="BRCT"/>
    <property type="match status" value="1"/>
</dbReference>
<keyword evidence="4" id="KW-0547">Nucleotide-binding</keyword>
<comment type="similarity">
    <text evidence="1 4">Belongs to the activator 1 large subunit family.</text>
</comment>
<feature type="compositionally biased region" description="Acidic residues" evidence="5">
    <location>
        <begin position="318"/>
        <end position="355"/>
    </location>
</feature>
<dbReference type="InterPro" id="IPR001357">
    <property type="entry name" value="BRCT_dom"/>
</dbReference>
<sequence length="820" mass="90920">MKYTSLPNVECDDLFKDKRFVLTGELELLSRSEGKSYLMALGARVTTGVSGKTNFLITGTEPGPKKIEKAKSLDCQILSEEELYDYIIKLSKAKGIWDGDETEITATVDDASAEEPATFGGFRMETTIHRVSSRTTDVMPKLQPSAPKIEQKPEEKPKRSTKKAAKKESEDKLLSSAHKTSTGPPLSERMRPIDSADLIGNNTAIIILQTFLSHWYDVFHRGADPNEVCAGVKMGTTMTPEQLFAHRAILLSGVPGIGKTTAAHVCAKEAGLRPLEFNASDVRSEKMIRTKIGFAANNDTITEHFGIVKRGEQPPSFPDEEEDEEDGDEEFEEEEESEEEWIDVDDEEFELEEDDSYIHSSSGKRRSSRIKSDKKSQKKHSSGKKTTNKKNKPKRKPTKGQSKTVKPVSVTSDDDTPRSLFNPLSFSTFGAPVIIFDEVDGLSGGDRGGAGAIGKMIDETNVPIILICNDKYNDKVKTLLRRAVDIVFRKPTAAAAKKRITQIAESQGLEFGPGVVESLIEGTGHDIRQILNTIEVWALDVPEGSTKKIGTGDARKALEIAGKSINVNSFEIVPRAFAHGTAKKPYYERASEYFEDDIRGDFMFENYPKVFPSAPTKETECFRRYLAADSFSRANVFQQLIYSEQAWSLMPSVALCSYVLPAFYMRGAMRSRVDFPAILGKTSKEGASFRKLRSVVMAPLYTSLHSQDAKDFVCDNASQITTSVLHDAASILDISNKKERSEKIKGYAKKLVASGMDKEMLDEMVEMNCTFSRLQRPKGQKKSSFATVLTSGQKRMLTSALNSASKAFEEVKSKGRKSRK</sequence>
<evidence type="ECO:0000256" key="2">
    <source>
        <dbReference type="ARBA" id="ARBA00020401"/>
    </source>
</evidence>
<comment type="subcellular location">
    <subcellularLocation>
        <location evidence="4">Nucleus</location>
    </subcellularLocation>
</comment>
<evidence type="ECO:0000313" key="7">
    <source>
        <dbReference type="EMBL" id="GKT34579.1"/>
    </source>
</evidence>
<dbReference type="InterPro" id="IPR013725">
    <property type="entry name" value="DNA_replication_fac_RFC1_C"/>
</dbReference>
<dbReference type="SUPFAM" id="SSF48019">
    <property type="entry name" value="post-AAA+ oligomerization domain-like"/>
    <property type="match status" value="1"/>
</dbReference>
<dbReference type="SUPFAM" id="SSF52113">
    <property type="entry name" value="BRCT domain"/>
    <property type="match status" value="1"/>
</dbReference>
<dbReference type="Gene3D" id="3.40.50.10190">
    <property type="entry name" value="BRCT domain"/>
    <property type="match status" value="1"/>
</dbReference>
<feature type="compositionally biased region" description="Basic residues" evidence="5">
    <location>
        <begin position="376"/>
        <end position="398"/>
    </location>
</feature>
<dbReference type="SUPFAM" id="SSF52540">
    <property type="entry name" value="P-loop containing nucleoside triphosphate hydrolases"/>
    <property type="match status" value="1"/>
</dbReference>
<keyword evidence="3 4" id="KW-0235">DNA replication</keyword>
<dbReference type="PANTHER" id="PTHR23389">
    <property type="entry name" value="CHROMOSOME TRANSMISSION FIDELITY FACTOR 18"/>
    <property type="match status" value="1"/>
</dbReference>
<feature type="compositionally biased region" description="Basic and acidic residues" evidence="5">
    <location>
        <begin position="149"/>
        <end position="158"/>
    </location>
</feature>
<dbReference type="Pfam" id="PF25361">
    <property type="entry name" value="AAA_lid_RFC1"/>
    <property type="match status" value="1"/>
</dbReference>
<dbReference type="SMART" id="SM00382">
    <property type="entry name" value="AAA"/>
    <property type="match status" value="1"/>
</dbReference>
<feature type="domain" description="BRCT" evidence="6">
    <location>
        <begin position="10"/>
        <end position="87"/>
    </location>
</feature>
<comment type="caution">
    <text evidence="7">The sequence shown here is derived from an EMBL/GenBank/DDBJ whole genome shotgun (WGS) entry which is preliminary data.</text>
</comment>
<protein>
    <recommendedName>
        <fullName evidence="2 4">Replication factor C subunit 1</fullName>
    </recommendedName>
</protein>
<proteinExistence type="inferred from homology"/>
<dbReference type="PANTHER" id="PTHR23389:SF21">
    <property type="entry name" value="ATPASE FAMILY AAA DOMAIN-CONTAINING PROTEIN 5"/>
    <property type="match status" value="1"/>
</dbReference>
<feature type="region of interest" description="Disordered" evidence="5">
    <location>
        <begin position="306"/>
        <end position="417"/>
    </location>
</feature>
<evidence type="ECO:0000313" key="8">
    <source>
        <dbReference type="Proteomes" id="UP001057375"/>
    </source>
</evidence>
<dbReference type="PROSITE" id="PS50172">
    <property type="entry name" value="BRCT"/>
    <property type="match status" value="1"/>
</dbReference>
<evidence type="ECO:0000256" key="4">
    <source>
        <dbReference type="PIRNR" id="PIRNR036578"/>
    </source>
</evidence>
<dbReference type="InterPro" id="IPR012178">
    <property type="entry name" value="RFC1"/>
</dbReference>
<keyword evidence="4" id="KW-0539">Nucleus</keyword>
<dbReference type="CDD" id="cd17748">
    <property type="entry name" value="BRCT_DNA_ligase_like"/>
    <property type="match status" value="1"/>
</dbReference>
<keyword evidence="8" id="KW-1185">Reference proteome</keyword>
<gene>
    <name evidence="7" type="ORF">ADUPG1_007909</name>
</gene>
<accession>A0ABQ5KQ12</accession>
<dbReference type="InterPro" id="IPR003593">
    <property type="entry name" value="AAA+_ATPase"/>
</dbReference>
<dbReference type="Pfam" id="PF00004">
    <property type="entry name" value="AAA"/>
    <property type="match status" value="1"/>
</dbReference>
<dbReference type="Pfam" id="PF08519">
    <property type="entry name" value="RFC1"/>
    <property type="match status" value="1"/>
</dbReference>
<dbReference type="Gene3D" id="1.20.272.10">
    <property type="match status" value="1"/>
</dbReference>
<evidence type="ECO:0000256" key="1">
    <source>
        <dbReference type="ARBA" id="ARBA00006116"/>
    </source>
</evidence>